<evidence type="ECO:0000313" key="2">
    <source>
        <dbReference type="Proteomes" id="UP001221413"/>
    </source>
</evidence>
<reference evidence="1" key="1">
    <citation type="submission" date="2023-01" db="EMBL/GenBank/DDBJ databases">
        <title>The chitinases involved in constricting ring structure development in the nematode-trapping fungus Drechslerella dactyloides.</title>
        <authorList>
            <person name="Wang R."/>
            <person name="Zhang L."/>
            <person name="Tang P."/>
            <person name="Li S."/>
            <person name="Liang L."/>
        </authorList>
    </citation>
    <scope>NUCLEOTIDE SEQUENCE</scope>
    <source>
        <strain evidence="1">YMF1.00031</strain>
    </source>
</reference>
<proteinExistence type="predicted"/>
<organism evidence="1 2">
    <name type="scientific">Drechslerella dactyloides</name>
    <name type="common">Nematode-trapping fungus</name>
    <name type="synonym">Arthrobotrys dactyloides</name>
    <dbReference type="NCBI Taxonomy" id="74499"/>
    <lineage>
        <taxon>Eukaryota</taxon>
        <taxon>Fungi</taxon>
        <taxon>Dikarya</taxon>
        <taxon>Ascomycota</taxon>
        <taxon>Pezizomycotina</taxon>
        <taxon>Orbiliomycetes</taxon>
        <taxon>Orbiliales</taxon>
        <taxon>Orbiliaceae</taxon>
        <taxon>Drechslerella</taxon>
    </lineage>
</organism>
<keyword evidence="2" id="KW-1185">Reference proteome</keyword>
<sequence length="236" mass="26673">MSNKSKAALLMERFGPATNLLLDHGITLIEWGSQVLQQHGYPEVICVFDFVVKDSQIEEAAKLLETQSTWRRVDPSLGDECKGTIGISGYYFANDTDPKRVPTPIHLLPESLVHLSSTGNDAYAVPSPFDPSHTLLRPKLPQLCVSLIKCLEDYLTNSSHQILPRRYLLALIVSAIYKDPDPGGKIWVPQEEGEEEESFHRRRAEAVKVIEGWEFDGPDEVYRTKLIKFLFTYTVD</sequence>
<dbReference type="EMBL" id="JAQGDS010000002">
    <property type="protein sequence ID" value="KAJ6263783.1"/>
    <property type="molecule type" value="Genomic_DNA"/>
</dbReference>
<dbReference type="Proteomes" id="UP001221413">
    <property type="component" value="Unassembled WGS sequence"/>
</dbReference>
<gene>
    <name evidence="1" type="ORF">Dda_2354</name>
</gene>
<accession>A0AAD6NNU1</accession>
<name>A0AAD6NNU1_DREDA</name>
<comment type="caution">
    <text evidence="1">The sequence shown here is derived from an EMBL/GenBank/DDBJ whole genome shotgun (WGS) entry which is preliminary data.</text>
</comment>
<dbReference type="AlphaFoldDB" id="A0AAD6NNU1"/>
<evidence type="ECO:0000313" key="1">
    <source>
        <dbReference type="EMBL" id="KAJ6263783.1"/>
    </source>
</evidence>
<protein>
    <submittedName>
        <fullName evidence="1">Uncharacterized protein</fullName>
    </submittedName>
</protein>